<gene>
    <name evidence="1" type="ORF">FJZ47_16225</name>
</gene>
<dbReference type="Proteomes" id="UP000712673">
    <property type="component" value="Unassembled WGS sequence"/>
</dbReference>
<evidence type="ECO:0000313" key="1">
    <source>
        <dbReference type="EMBL" id="MBM3225332.1"/>
    </source>
</evidence>
<feature type="non-terminal residue" evidence="1">
    <location>
        <position position="203"/>
    </location>
</feature>
<protein>
    <submittedName>
        <fullName evidence="1">Uncharacterized protein</fullName>
    </submittedName>
</protein>
<reference evidence="1" key="1">
    <citation type="submission" date="2019-03" db="EMBL/GenBank/DDBJ databases">
        <title>Lake Tanganyika Metagenome-Assembled Genomes (MAGs).</title>
        <authorList>
            <person name="Tran P."/>
        </authorList>
    </citation>
    <scope>NUCLEOTIDE SEQUENCE</scope>
    <source>
        <strain evidence="1">K_DeepCast_65m_m2_066</strain>
    </source>
</reference>
<accession>A0A937W2A6</accession>
<name>A0A937W2A6_UNCTE</name>
<sequence>MLAPVDVVLCAHVVYTIADIEPFVRKLAHHARYKVVMPTHMRPTMARFDPFWPWIYGETKYSPPGAAALMQVLWEMDIYPQLDMFPPVPPRPFRSWERALETLRERLFVAPDTPQDARLQEAMRALLVATAGGYVIKDSKPGRLALISCSQARAWCDWLSEYIICKDERHILVGSHALKVFCDGWNLSLKSTVGDLSATGYPC</sequence>
<organism evidence="1 2">
    <name type="scientific">Tectimicrobiota bacterium</name>
    <dbReference type="NCBI Taxonomy" id="2528274"/>
    <lineage>
        <taxon>Bacteria</taxon>
        <taxon>Pseudomonadati</taxon>
        <taxon>Nitrospinota/Tectimicrobiota group</taxon>
        <taxon>Candidatus Tectimicrobiota</taxon>
    </lineage>
</organism>
<proteinExistence type="predicted"/>
<dbReference type="AlphaFoldDB" id="A0A937W2A6"/>
<dbReference type="EMBL" id="VGLS01000544">
    <property type="protein sequence ID" value="MBM3225332.1"/>
    <property type="molecule type" value="Genomic_DNA"/>
</dbReference>
<comment type="caution">
    <text evidence="1">The sequence shown here is derived from an EMBL/GenBank/DDBJ whole genome shotgun (WGS) entry which is preliminary data.</text>
</comment>
<evidence type="ECO:0000313" key="2">
    <source>
        <dbReference type="Proteomes" id="UP000712673"/>
    </source>
</evidence>